<dbReference type="InterPro" id="IPR007404">
    <property type="entry name" value="YdjM-like"/>
</dbReference>
<dbReference type="EMBL" id="FKLO01000073">
    <property type="protein sequence ID" value="SAM70144.1"/>
    <property type="molecule type" value="Genomic_DNA"/>
</dbReference>
<feature type="transmembrane region" description="Helical" evidence="1">
    <location>
        <begin position="155"/>
        <end position="175"/>
    </location>
</feature>
<feature type="transmembrane region" description="Helical" evidence="1">
    <location>
        <begin position="58"/>
        <end position="76"/>
    </location>
</feature>
<evidence type="ECO:0000313" key="2">
    <source>
        <dbReference type="EMBL" id="SAM70144.1"/>
    </source>
</evidence>
<dbReference type="PANTHER" id="PTHR40031">
    <property type="entry name" value="HYPOTHETICAL MEMBRANE SPANNING PROTEIN"/>
    <property type="match status" value="1"/>
</dbReference>
<keyword evidence="1" id="KW-1133">Transmembrane helix</keyword>
<proteinExistence type="predicted"/>
<dbReference type="Pfam" id="PF04307">
    <property type="entry name" value="YdjM"/>
    <property type="match status" value="1"/>
</dbReference>
<dbReference type="GO" id="GO:0016787">
    <property type="term" value="F:hydrolase activity"/>
    <property type="evidence" value="ECO:0007669"/>
    <property type="project" value="UniProtKB-KW"/>
</dbReference>
<evidence type="ECO:0000313" key="3">
    <source>
        <dbReference type="Proteomes" id="UP000190837"/>
    </source>
</evidence>
<keyword evidence="1" id="KW-0472">Membrane</keyword>
<reference evidence="3" key="1">
    <citation type="submission" date="2016-04" db="EMBL/GenBank/DDBJ databases">
        <authorList>
            <person name="Tagini F."/>
        </authorList>
    </citation>
    <scope>NUCLEOTIDE SEQUENCE [LARGE SCALE GENOMIC DNA]</scope>
    <source>
        <strain evidence="3">CHUV0807</strain>
    </source>
</reference>
<name>A0A1C3H6D0_9GAMM</name>
<dbReference type="Proteomes" id="UP000190837">
    <property type="component" value="Unassembled WGS sequence"/>
</dbReference>
<sequence>MDSLTQAVLGATVQGIGMGRQQGRKALVYGALLGTLPDLDVFIRYADPVSSMTYHRSFSHSVFVLAALAAFIAWAVKKRYPDAPYSARRLFFTSAASLITHPLLDAFTVYGTQLLWPFTPTPQQWSGVFIIDPLYTVPMLLALAHAAWHGISRNAWRGLSATFLWGCFYLAFGVFGSHYHAERVRATLVAEGVPVTRVMATPLPLNNLVYRVLAETDRGDYIEAVSGYFDRMPPEHIRLPQGKALTAPLAGDPLYQRLQWFTDGWLRADETDGKLVISDLRMGMDGALTFRFVMAERDAGGRWQRVAPYHYDDGVPDFRPLLVRLWPRLWNNEPPLPLADWAAGKTE</sequence>
<dbReference type="InterPro" id="IPR053170">
    <property type="entry name" value="Transcription_regulator"/>
</dbReference>
<dbReference type="AlphaFoldDB" id="A0A1C3H6D0"/>
<feature type="transmembrane region" description="Helical" evidence="1">
    <location>
        <begin position="88"/>
        <end position="104"/>
    </location>
</feature>
<protein>
    <submittedName>
        <fullName evidence="2">Membrane-bound metal-dependent hydrolase</fullName>
    </submittedName>
</protein>
<feature type="transmembrane region" description="Helical" evidence="1">
    <location>
        <begin position="124"/>
        <end position="143"/>
    </location>
</feature>
<gene>
    <name evidence="2" type="ORF">CHUV0807_2150</name>
</gene>
<dbReference type="PANTHER" id="PTHR40031:SF1">
    <property type="entry name" value="MEMBRANE-BOUND METAL-DEPENDENT HYDROLASE"/>
    <property type="match status" value="1"/>
</dbReference>
<accession>A0A1C3H6D0</accession>
<feature type="transmembrane region" description="Helical" evidence="1">
    <location>
        <begin position="26"/>
        <end position="46"/>
    </location>
</feature>
<evidence type="ECO:0000256" key="1">
    <source>
        <dbReference type="SAM" id="Phobius"/>
    </source>
</evidence>
<keyword evidence="1" id="KW-0812">Transmembrane</keyword>
<keyword evidence="2" id="KW-0378">Hydrolase</keyword>
<organism evidence="2 3">
    <name type="scientific">Cardiobacterium hominis</name>
    <dbReference type="NCBI Taxonomy" id="2718"/>
    <lineage>
        <taxon>Bacteria</taxon>
        <taxon>Pseudomonadati</taxon>
        <taxon>Pseudomonadota</taxon>
        <taxon>Gammaproteobacteria</taxon>
        <taxon>Cardiobacteriales</taxon>
        <taxon>Cardiobacteriaceae</taxon>
        <taxon>Cardiobacterium</taxon>
    </lineage>
</organism>
<dbReference type="RefSeq" id="WP_079541804.1">
    <property type="nucleotide sequence ID" value="NZ_CP171111.1"/>
</dbReference>